<feature type="region of interest" description="Disordered" evidence="1">
    <location>
        <begin position="136"/>
        <end position="224"/>
    </location>
</feature>
<feature type="compositionally biased region" description="Polar residues" evidence="1">
    <location>
        <begin position="1"/>
        <end position="11"/>
    </location>
</feature>
<evidence type="ECO:0000313" key="3">
    <source>
        <dbReference type="Proteomes" id="UP000245956"/>
    </source>
</evidence>
<evidence type="ECO:0000256" key="1">
    <source>
        <dbReference type="SAM" id="MobiDB-lite"/>
    </source>
</evidence>
<organism evidence="2 3">
    <name type="scientific">Purpureocillium lilacinum</name>
    <name type="common">Paecilomyces lilacinus</name>
    <dbReference type="NCBI Taxonomy" id="33203"/>
    <lineage>
        <taxon>Eukaryota</taxon>
        <taxon>Fungi</taxon>
        <taxon>Dikarya</taxon>
        <taxon>Ascomycota</taxon>
        <taxon>Pezizomycotina</taxon>
        <taxon>Sordariomycetes</taxon>
        <taxon>Hypocreomycetidae</taxon>
        <taxon>Hypocreales</taxon>
        <taxon>Ophiocordycipitaceae</taxon>
        <taxon>Purpureocillium</taxon>
    </lineage>
</organism>
<accession>A0A2U3E3B5</accession>
<feature type="region of interest" description="Disordered" evidence="1">
    <location>
        <begin position="52"/>
        <end position="74"/>
    </location>
</feature>
<proteinExistence type="predicted"/>
<protein>
    <submittedName>
        <fullName evidence="2">Uncharacterized protein</fullName>
    </submittedName>
</protein>
<dbReference type="Proteomes" id="UP000245956">
    <property type="component" value="Unassembled WGS sequence"/>
</dbReference>
<reference evidence="2 3" key="1">
    <citation type="journal article" date="2016" name="Front. Microbiol.">
        <title>Genome and transcriptome sequences reveal the specific parasitism of the nematophagous Purpureocillium lilacinum 36-1.</title>
        <authorList>
            <person name="Xie J."/>
            <person name="Li S."/>
            <person name="Mo C."/>
            <person name="Xiao X."/>
            <person name="Peng D."/>
            <person name="Wang G."/>
            <person name="Xiao Y."/>
        </authorList>
    </citation>
    <scope>NUCLEOTIDE SEQUENCE [LARGE SCALE GENOMIC DNA]</scope>
    <source>
        <strain evidence="2 3">36-1</strain>
    </source>
</reference>
<comment type="caution">
    <text evidence="2">The sequence shown here is derived from an EMBL/GenBank/DDBJ whole genome shotgun (WGS) entry which is preliminary data.</text>
</comment>
<name>A0A2U3E3B5_PURLI</name>
<dbReference type="EMBL" id="LCWV01000013">
    <property type="protein sequence ID" value="PWI68964.1"/>
    <property type="molecule type" value="Genomic_DNA"/>
</dbReference>
<evidence type="ECO:0000313" key="2">
    <source>
        <dbReference type="EMBL" id="PWI68964.1"/>
    </source>
</evidence>
<feature type="region of interest" description="Disordered" evidence="1">
    <location>
        <begin position="1"/>
        <end position="20"/>
    </location>
</feature>
<dbReference type="AlphaFoldDB" id="A0A2U3E3B5"/>
<gene>
    <name evidence="2" type="ORF">PCL_01349</name>
</gene>
<feature type="compositionally biased region" description="Basic and acidic residues" evidence="1">
    <location>
        <begin position="178"/>
        <end position="187"/>
    </location>
</feature>
<feature type="compositionally biased region" description="Basic and acidic residues" evidence="1">
    <location>
        <begin position="146"/>
        <end position="160"/>
    </location>
</feature>
<sequence length="338" mass="36040">MASGDTPQIQSEGDGVATCAGYPRHSGFPVVWRGSRRTTAVSAANASYRLADGGKEVGPTRTETRQPVGTTAGYSRAPIQKGFHYGLGRLASVEAAPYEAGDERQGASERASDAGQWGLQMAWPVAVCEAQMRVLSGEREEEEEEGKEREVQRQDGRERVFLQPVLVSPATTNGGASVEKEGTEQAERSPPAPGAGAGSSWGGALEVTTPRPTGPYLAQAPGAGRRCHRFGRTTTSQARPRVPKVRDAWAPGGALAPRELELQWAALGTPWPSRVWFHRYLGPACTPRGSCPPCSIGSSSACLAARARSRAIDSKLSLASDVSRTRTRRRCGRDTTLE</sequence>